<evidence type="ECO:0000313" key="4">
    <source>
        <dbReference type="EMBL" id="RGE45660.1"/>
    </source>
</evidence>
<dbReference type="AlphaFoldDB" id="A0A373FND4"/>
<dbReference type="GO" id="GO:0030428">
    <property type="term" value="C:cell septum"/>
    <property type="evidence" value="ECO:0007669"/>
    <property type="project" value="TreeGrafter"/>
</dbReference>
<gene>
    <name evidence="4" type="ORF">DZC30_08580</name>
</gene>
<dbReference type="PANTHER" id="PTHR38687">
    <property type="entry name" value="CELL DIVISION PROTEIN DEDD-RELATED"/>
    <property type="match status" value="1"/>
</dbReference>
<evidence type="ECO:0000259" key="3">
    <source>
        <dbReference type="PROSITE" id="PS51724"/>
    </source>
</evidence>
<keyword evidence="2" id="KW-0812">Transmembrane</keyword>
<protein>
    <submittedName>
        <fullName evidence="4">SPOR domain-containing protein</fullName>
    </submittedName>
</protein>
<comment type="caution">
    <text evidence="4">The sequence shown here is derived from an EMBL/GenBank/DDBJ whole genome shotgun (WGS) entry which is preliminary data.</text>
</comment>
<reference evidence="4 5" key="1">
    <citation type="submission" date="2018-08" db="EMBL/GenBank/DDBJ databases">
        <title>Comamonas testosteroni strain SWCO2.</title>
        <authorList>
            <person name="Jiang N."/>
            <person name="Zhang X.Z."/>
        </authorList>
    </citation>
    <scope>NUCLEOTIDE SEQUENCE [LARGE SCALE GENOMIC DNA]</scope>
    <source>
        <strain evidence="4 5">SWCO2</strain>
    </source>
</reference>
<dbReference type="Proteomes" id="UP000261948">
    <property type="component" value="Unassembled WGS sequence"/>
</dbReference>
<feature type="transmembrane region" description="Helical" evidence="2">
    <location>
        <begin position="44"/>
        <end position="62"/>
    </location>
</feature>
<feature type="region of interest" description="Disordered" evidence="1">
    <location>
        <begin position="150"/>
        <end position="259"/>
    </location>
</feature>
<evidence type="ECO:0000256" key="2">
    <source>
        <dbReference type="SAM" id="Phobius"/>
    </source>
</evidence>
<proteinExistence type="predicted"/>
<keyword evidence="2" id="KW-1133">Transmembrane helix</keyword>
<dbReference type="GO" id="GO:0032506">
    <property type="term" value="P:cytokinetic process"/>
    <property type="evidence" value="ECO:0007669"/>
    <property type="project" value="TreeGrafter"/>
</dbReference>
<feature type="region of interest" description="Disordered" evidence="1">
    <location>
        <begin position="10"/>
        <end position="34"/>
    </location>
</feature>
<evidence type="ECO:0000256" key="1">
    <source>
        <dbReference type="SAM" id="MobiDB-lite"/>
    </source>
</evidence>
<dbReference type="EMBL" id="QURR01000008">
    <property type="protein sequence ID" value="RGE45660.1"/>
    <property type="molecule type" value="Genomic_DNA"/>
</dbReference>
<dbReference type="InterPro" id="IPR036680">
    <property type="entry name" value="SPOR-like_sf"/>
</dbReference>
<dbReference type="GO" id="GO:0042834">
    <property type="term" value="F:peptidoglycan binding"/>
    <property type="evidence" value="ECO:0007669"/>
    <property type="project" value="InterPro"/>
</dbReference>
<keyword evidence="5" id="KW-1185">Reference proteome</keyword>
<dbReference type="InterPro" id="IPR007730">
    <property type="entry name" value="SPOR-like_dom"/>
</dbReference>
<dbReference type="InterPro" id="IPR052521">
    <property type="entry name" value="Cell_div_SPOR-domain"/>
</dbReference>
<evidence type="ECO:0000313" key="5">
    <source>
        <dbReference type="Proteomes" id="UP000261948"/>
    </source>
</evidence>
<organism evidence="4 5">
    <name type="scientific">Comamonas testosteroni</name>
    <name type="common">Pseudomonas testosteroni</name>
    <dbReference type="NCBI Taxonomy" id="285"/>
    <lineage>
        <taxon>Bacteria</taxon>
        <taxon>Pseudomonadati</taxon>
        <taxon>Pseudomonadota</taxon>
        <taxon>Betaproteobacteria</taxon>
        <taxon>Burkholderiales</taxon>
        <taxon>Comamonadaceae</taxon>
        <taxon>Comamonas</taxon>
    </lineage>
</organism>
<sequence>MALFNFRWPGKKDDAESVAGAKRPSRLAQGESVEDMRRRARHRLIGAAVLVLIGVVGFPLLFDTQPRPIPVNIPIEIPDQANAAPEVVPGAQVAGQTHSTPAPTGRVAANASLDDGEEVLSPSSRPATSTAAVGAAAVGAAAGVAAVTSAAKPEVKPEPKPQAKPEPKPEVKPERKPEPKPEAKPESKPEKPKAEPKKPEPEVKKPEPKPEAKPEPKPEKHKPDTSKADDAARARALLEGRSAPEASSAKDNSKEAAAGNERFIVQIGAFAEVSKANEIKAKLGGGAFTQTVDTKDGKRTRVRMGPFKSREEADKAAARAKALGLPASVFKG</sequence>
<dbReference type="Pfam" id="PF05036">
    <property type="entry name" value="SPOR"/>
    <property type="match status" value="1"/>
</dbReference>
<keyword evidence="2" id="KW-0472">Membrane</keyword>
<dbReference type="PRINTS" id="PR01217">
    <property type="entry name" value="PRICHEXTENSN"/>
</dbReference>
<feature type="compositionally biased region" description="Basic and acidic residues" evidence="1">
    <location>
        <begin position="153"/>
        <end position="238"/>
    </location>
</feature>
<dbReference type="PROSITE" id="PS51724">
    <property type="entry name" value="SPOR"/>
    <property type="match status" value="1"/>
</dbReference>
<dbReference type="SUPFAM" id="SSF110997">
    <property type="entry name" value="Sporulation related repeat"/>
    <property type="match status" value="1"/>
</dbReference>
<dbReference type="GO" id="GO:0032153">
    <property type="term" value="C:cell division site"/>
    <property type="evidence" value="ECO:0007669"/>
    <property type="project" value="TreeGrafter"/>
</dbReference>
<feature type="domain" description="SPOR" evidence="3">
    <location>
        <begin position="257"/>
        <end position="332"/>
    </location>
</feature>
<accession>A0A373FND4</accession>
<feature type="region of interest" description="Disordered" evidence="1">
    <location>
        <begin position="289"/>
        <end position="313"/>
    </location>
</feature>
<dbReference type="PANTHER" id="PTHR38687:SF1">
    <property type="entry name" value="CELL DIVISION PROTEIN DEDD"/>
    <property type="match status" value="1"/>
</dbReference>
<name>A0A373FND4_COMTE</name>
<dbReference type="OrthoDB" id="9181370at2"/>
<dbReference type="Gene3D" id="3.30.70.1070">
    <property type="entry name" value="Sporulation related repeat"/>
    <property type="match status" value="1"/>
</dbReference>